<evidence type="ECO:0000256" key="6">
    <source>
        <dbReference type="ARBA" id="ARBA00049185"/>
    </source>
</evidence>
<dbReference type="InterPro" id="IPR050596">
    <property type="entry name" value="AspAT/PAT-like"/>
</dbReference>
<evidence type="ECO:0000256" key="5">
    <source>
        <dbReference type="ARBA" id="ARBA00022898"/>
    </source>
</evidence>
<comment type="caution">
    <text evidence="9">The sequence shown here is derived from an EMBL/GenBank/DDBJ whole genome shotgun (WGS) entry which is preliminary data.</text>
</comment>
<dbReference type="RefSeq" id="WP_114829283.1">
    <property type="nucleotide sequence ID" value="NZ_QQTO01000022.1"/>
</dbReference>
<organism evidence="9 10">
    <name type="scientific">Bosea caraganae</name>
    <dbReference type="NCBI Taxonomy" id="2763117"/>
    <lineage>
        <taxon>Bacteria</taxon>
        <taxon>Pseudomonadati</taxon>
        <taxon>Pseudomonadota</taxon>
        <taxon>Alphaproteobacteria</taxon>
        <taxon>Hyphomicrobiales</taxon>
        <taxon>Boseaceae</taxon>
        <taxon>Bosea</taxon>
    </lineage>
</organism>
<keyword evidence="3 7" id="KW-0032">Aminotransferase</keyword>
<dbReference type="PANTHER" id="PTHR46383">
    <property type="entry name" value="ASPARTATE AMINOTRANSFERASE"/>
    <property type="match status" value="1"/>
</dbReference>
<comment type="similarity">
    <text evidence="2 7">Belongs to the class-I pyridoxal-phosphate-dependent aminotransferase family.</text>
</comment>
<feature type="domain" description="Aminotransferase class I/classII large" evidence="8">
    <location>
        <begin position="34"/>
        <end position="375"/>
    </location>
</feature>
<dbReference type="AlphaFoldDB" id="A0A370L861"/>
<dbReference type="GO" id="GO:0004069">
    <property type="term" value="F:L-aspartate:2-oxoglutarate aminotransferase activity"/>
    <property type="evidence" value="ECO:0007669"/>
    <property type="project" value="UniProtKB-EC"/>
</dbReference>
<keyword evidence="10" id="KW-1185">Reference proteome</keyword>
<protein>
    <recommendedName>
        <fullName evidence="7">Aminotransferase</fullName>
        <ecNumber evidence="7">2.6.1.-</ecNumber>
    </recommendedName>
</protein>
<dbReference type="OrthoDB" id="9804407at2"/>
<evidence type="ECO:0000256" key="1">
    <source>
        <dbReference type="ARBA" id="ARBA00001933"/>
    </source>
</evidence>
<dbReference type="InterPro" id="IPR004839">
    <property type="entry name" value="Aminotransferase_I/II_large"/>
</dbReference>
<dbReference type="GO" id="GO:0030170">
    <property type="term" value="F:pyridoxal phosphate binding"/>
    <property type="evidence" value="ECO:0007669"/>
    <property type="project" value="InterPro"/>
</dbReference>
<accession>A0A370L861</accession>
<comment type="cofactor">
    <cofactor evidence="1 7">
        <name>pyridoxal 5'-phosphate</name>
        <dbReference type="ChEBI" id="CHEBI:597326"/>
    </cofactor>
</comment>
<keyword evidence="4 7" id="KW-0808">Transferase</keyword>
<name>A0A370L861_9HYPH</name>
<dbReference type="Gene3D" id="3.40.640.10">
    <property type="entry name" value="Type I PLP-dependent aspartate aminotransferase-like (Major domain)"/>
    <property type="match status" value="1"/>
</dbReference>
<proteinExistence type="inferred from homology"/>
<evidence type="ECO:0000256" key="4">
    <source>
        <dbReference type="ARBA" id="ARBA00022679"/>
    </source>
</evidence>
<dbReference type="InterPro" id="IPR004838">
    <property type="entry name" value="NHTrfase_class1_PyrdxlP-BS"/>
</dbReference>
<dbReference type="CDD" id="cd00609">
    <property type="entry name" value="AAT_like"/>
    <property type="match status" value="1"/>
</dbReference>
<reference evidence="10" key="1">
    <citation type="submission" date="2018-07" db="EMBL/GenBank/DDBJ databases">
        <authorList>
            <person name="Safronova V.I."/>
            <person name="Chirak E.R."/>
            <person name="Sazanova A.L."/>
        </authorList>
    </citation>
    <scope>NUCLEOTIDE SEQUENCE [LARGE SCALE GENOMIC DNA]</scope>
    <source>
        <strain evidence="10">RCAM04685</strain>
    </source>
</reference>
<evidence type="ECO:0000256" key="7">
    <source>
        <dbReference type="RuleBase" id="RU000481"/>
    </source>
</evidence>
<evidence type="ECO:0000256" key="3">
    <source>
        <dbReference type="ARBA" id="ARBA00022576"/>
    </source>
</evidence>
<sequence>MPLSLVDRVTSLKPSATVEMTERVRAARASGRRILALSSGDPSIDTDPRIIDAAERAMRGGATHYGPAAGLPALREAIALREQARSGTAYDPNDIIVTPGGKFALLTALMALVEAGDEVLVPEPGWVSYGPCVRLCGGTPVPLALLDRLDLEMLERAVTPRTKAVIINSPVNPTGRVLSTEEISGLVEFAVRHDIWIVFDQVYCDLLHSGRFPSPQALPGGRERTFVVDSFSKTFGMTGWRLGALMMPAGLSKAVLKFMQHSVYCVPDFIQLAGIQALSLYDEVVPQYRETFRRRLETAVAGLSKIDGITTSMPSATFYLFPAIAGDDVAVAKRWLDEIDVSSLPGSFFGAPGKGHLRLSLTCPDADLEEALERIARAGLAA</sequence>
<dbReference type="InterPro" id="IPR015421">
    <property type="entry name" value="PyrdxlP-dep_Trfase_major"/>
</dbReference>
<dbReference type="PROSITE" id="PS00105">
    <property type="entry name" value="AA_TRANSFER_CLASS_1"/>
    <property type="match status" value="1"/>
</dbReference>
<evidence type="ECO:0000259" key="8">
    <source>
        <dbReference type="Pfam" id="PF00155"/>
    </source>
</evidence>
<dbReference type="InterPro" id="IPR015422">
    <property type="entry name" value="PyrdxlP-dep_Trfase_small"/>
</dbReference>
<dbReference type="EC" id="2.6.1.-" evidence="7"/>
<dbReference type="Gene3D" id="3.90.1150.10">
    <property type="entry name" value="Aspartate Aminotransferase, domain 1"/>
    <property type="match status" value="1"/>
</dbReference>
<gene>
    <name evidence="9" type="ORF">DWE98_10995</name>
</gene>
<dbReference type="SUPFAM" id="SSF53383">
    <property type="entry name" value="PLP-dependent transferases"/>
    <property type="match status" value="1"/>
</dbReference>
<evidence type="ECO:0000313" key="9">
    <source>
        <dbReference type="EMBL" id="RDJ26341.1"/>
    </source>
</evidence>
<dbReference type="InterPro" id="IPR015424">
    <property type="entry name" value="PyrdxlP-dep_Trfase"/>
</dbReference>
<keyword evidence="5" id="KW-0663">Pyridoxal phosphate</keyword>
<dbReference type="EMBL" id="QQTP01000004">
    <property type="protein sequence ID" value="RDJ26341.1"/>
    <property type="molecule type" value="Genomic_DNA"/>
</dbReference>
<evidence type="ECO:0000313" key="10">
    <source>
        <dbReference type="Proteomes" id="UP000255207"/>
    </source>
</evidence>
<dbReference type="Pfam" id="PF00155">
    <property type="entry name" value="Aminotran_1_2"/>
    <property type="match status" value="1"/>
</dbReference>
<evidence type="ECO:0000256" key="2">
    <source>
        <dbReference type="ARBA" id="ARBA00007441"/>
    </source>
</evidence>
<dbReference type="GO" id="GO:0006520">
    <property type="term" value="P:amino acid metabolic process"/>
    <property type="evidence" value="ECO:0007669"/>
    <property type="project" value="InterPro"/>
</dbReference>
<comment type="catalytic activity">
    <reaction evidence="6">
        <text>L-aspartate + 2-oxoglutarate = oxaloacetate + L-glutamate</text>
        <dbReference type="Rhea" id="RHEA:21824"/>
        <dbReference type="ChEBI" id="CHEBI:16452"/>
        <dbReference type="ChEBI" id="CHEBI:16810"/>
        <dbReference type="ChEBI" id="CHEBI:29985"/>
        <dbReference type="ChEBI" id="CHEBI:29991"/>
        <dbReference type="EC" id="2.6.1.1"/>
    </reaction>
</comment>
<dbReference type="Proteomes" id="UP000255207">
    <property type="component" value="Unassembled WGS sequence"/>
</dbReference>